<evidence type="ECO:0000313" key="8">
    <source>
        <dbReference type="EMBL" id="RZI00864.1"/>
    </source>
</evidence>
<feature type="domain" description="D-isomer specific 2-hydroxyacid dehydrogenase catalytic" evidence="5">
    <location>
        <begin position="12"/>
        <end position="303"/>
    </location>
</feature>
<reference evidence="7 10" key="2">
    <citation type="submission" date="2021-01" db="EMBL/GenBank/DDBJ databases">
        <title>FDA dAtabase for Regulatory Grade micrObial Sequences (FDA-ARGOS): Supporting development and validation of Infectious Disease Dx tests.</title>
        <authorList>
            <person name="Sproer C."/>
            <person name="Gronow S."/>
            <person name="Severitt S."/>
            <person name="Schroder I."/>
            <person name="Tallon L."/>
            <person name="Sadzewicz L."/>
            <person name="Zhao X."/>
            <person name="Boylan J."/>
            <person name="Ott S."/>
            <person name="Bowen H."/>
            <person name="Vavikolanu K."/>
            <person name="Mehta A."/>
            <person name="Aluvathingal J."/>
            <person name="Nadendla S."/>
            <person name="Lowell S."/>
            <person name="Myers T."/>
            <person name="Yan Y."/>
            <person name="Sichtig H."/>
        </authorList>
    </citation>
    <scope>NUCLEOTIDE SEQUENCE [LARGE SCALE GENOMIC DNA]</scope>
    <source>
        <strain evidence="7 10">FDAARGOS_1148</strain>
    </source>
</reference>
<dbReference type="SUPFAM" id="SSF52283">
    <property type="entry name" value="Formate/glycerate dehydrogenase catalytic domain-like"/>
    <property type="match status" value="1"/>
</dbReference>
<evidence type="ECO:0000259" key="5">
    <source>
        <dbReference type="Pfam" id="PF00389"/>
    </source>
</evidence>
<dbReference type="GO" id="GO:0051287">
    <property type="term" value="F:NAD binding"/>
    <property type="evidence" value="ECO:0007669"/>
    <property type="project" value="InterPro"/>
</dbReference>
<dbReference type="PANTHER" id="PTHR43333">
    <property type="entry name" value="2-HACID_DH_C DOMAIN-CONTAINING PROTEIN"/>
    <property type="match status" value="1"/>
</dbReference>
<evidence type="ECO:0000256" key="4">
    <source>
        <dbReference type="RuleBase" id="RU003719"/>
    </source>
</evidence>
<sequence length="316" mass="35985">MKVLSLNRLKDAEKMLEDTFPDVEFVFRKNVDEIEEADKKDAEIVIGYSGKADQKFFEEMPKLRWVAWYAAGVNKLPLDYFKDNSILLTNASGVHAKQMSQFIFAYILDDYKKMAVSRRNQENKVYDSKLTGERVDGQTILLLGTGTIPRKTAHLAQAFGMHVEGVNTTGHPVEEFDRVYSINDLDKALHSADVVVNVLPETKDTYHLLEEKEFEAMKDSALFINVGRGTITPEQTLIKALNDKQIRHAYADVFEDEPLSSDSPLYDVENLTITAHITGNYKDNFKDASEIFIKNFKHFLNDGDVIENKVDLNKGY</sequence>
<protein>
    <submittedName>
        <fullName evidence="8">Hydroxyacid dehydrogenase</fullName>
    </submittedName>
    <submittedName>
        <fullName evidence="7">Phosphoglycerate dehydrogenase</fullName>
    </submittedName>
</protein>
<gene>
    <name evidence="8" type="ORF">EIG99_10270</name>
    <name evidence="7" type="ORF">I6J05_05570</name>
</gene>
<dbReference type="AlphaFoldDB" id="A0A143P7L2"/>
<keyword evidence="10" id="KW-1185">Reference proteome</keyword>
<dbReference type="SUPFAM" id="SSF51735">
    <property type="entry name" value="NAD(P)-binding Rossmann-fold domains"/>
    <property type="match status" value="1"/>
</dbReference>
<dbReference type="OrthoDB" id="9805416at2"/>
<dbReference type="Gene3D" id="3.40.50.720">
    <property type="entry name" value="NAD(P)-binding Rossmann-like Domain"/>
    <property type="match status" value="2"/>
</dbReference>
<dbReference type="EMBL" id="RQTE01000217">
    <property type="protein sequence ID" value="RZI00864.1"/>
    <property type="molecule type" value="Genomic_DNA"/>
</dbReference>
<reference evidence="8 9" key="1">
    <citation type="submission" date="2018-11" db="EMBL/GenBank/DDBJ databases">
        <title>Genomic profiling of Staphylococcus species from a Poultry farm system in KwaZulu-Natal, South Africa.</title>
        <authorList>
            <person name="Amoako D.G."/>
            <person name="Somboro A.M."/>
            <person name="Abia A.L.K."/>
            <person name="Bester L.A."/>
            <person name="Essack S.Y."/>
        </authorList>
    </citation>
    <scope>NUCLEOTIDE SEQUENCE [LARGE SCALE GENOMIC DNA]</scope>
    <source>
        <strain evidence="8 9">SA11</strain>
    </source>
</reference>
<evidence type="ECO:0000256" key="3">
    <source>
        <dbReference type="ARBA" id="ARBA00023027"/>
    </source>
</evidence>
<dbReference type="PANTHER" id="PTHR43333:SF1">
    <property type="entry name" value="D-ISOMER SPECIFIC 2-HYDROXYACID DEHYDROGENASE NAD-BINDING DOMAIN-CONTAINING PROTEIN"/>
    <property type="match status" value="1"/>
</dbReference>
<dbReference type="RefSeq" id="WP_047133002.1">
    <property type="nucleotide sequence ID" value="NZ_CP015114.1"/>
</dbReference>
<dbReference type="InterPro" id="IPR006139">
    <property type="entry name" value="D-isomer_2_OHA_DH_cat_dom"/>
</dbReference>
<dbReference type="CDD" id="cd12155">
    <property type="entry name" value="PGDH_1"/>
    <property type="match status" value="1"/>
</dbReference>
<dbReference type="Pfam" id="PF00389">
    <property type="entry name" value="2-Hacid_dh"/>
    <property type="match status" value="1"/>
</dbReference>
<organism evidence="8 9">
    <name type="scientific">Staphylococcus condimenti</name>
    <dbReference type="NCBI Taxonomy" id="70255"/>
    <lineage>
        <taxon>Bacteria</taxon>
        <taxon>Bacillati</taxon>
        <taxon>Bacillota</taxon>
        <taxon>Bacilli</taxon>
        <taxon>Bacillales</taxon>
        <taxon>Staphylococcaceae</taxon>
        <taxon>Staphylococcus</taxon>
    </lineage>
</organism>
<keyword evidence="2 4" id="KW-0560">Oxidoreductase</keyword>
<comment type="similarity">
    <text evidence="1 4">Belongs to the D-isomer specific 2-hydroxyacid dehydrogenase family.</text>
</comment>
<feature type="domain" description="D-isomer specific 2-hydroxyacid dehydrogenase NAD-binding" evidence="6">
    <location>
        <begin position="105"/>
        <end position="277"/>
    </location>
</feature>
<dbReference type="Proteomes" id="UP000293854">
    <property type="component" value="Unassembled WGS sequence"/>
</dbReference>
<evidence type="ECO:0000313" key="7">
    <source>
        <dbReference type="EMBL" id="QQS83758.1"/>
    </source>
</evidence>
<evidence type="ECO:0000313" key="10">
    <source>
        <dbReference type="Proteomes" id="UP000595942"/>
    </source>
</evidence>
<evidence type="ECO:0000256" key="2">
    <source>
        <dbReference type="ARBA" id="ARBA00023002"/>
    </source>
</evidence>
<evidence type="ECO:0000256" key="1">
    <source>
        <dbReference type="ARBA" id="ARBA00005854"/>
    </source>
</evidence>
<evidence type="ECO:0000313" key="9">
    <source>
        <dbReference type="Proteomes" id="UP000293854"/>
    </source>
</evidence>
<name>A0A143P7L2_9STAP</name>
<dbReference type="Pfam" id="PF02826">
    <property type="entry name" value="2-Hacid_dh_C"/>
    <property type="match status" value="1"/>
</dbReference>
<dbReference type="GeneID" id="93726258"/>
<accession>A0A143P7L2</accession>
<dbReference type="KEGG" id="scv:A4G25_00175"/>
<keyword evidence="3" id="KW-0520">NAD</keyword>
<evidence type="ECO:0000259" key="6">
    <source>
        <dbReference type="Pfam" id="PF02826"/>
    </source>
</evidence>
<proteinExistence type="inferred from homology"/>
<dbReference type="Proteomes" id="UP000595942">
    <property type="component" value="Chromosome"/>
</dbReference>
<dbReference type="InterPro" id="IPR006140">
    <property type="entry name" value="D-isomer_DH_NAD-bd"/>
</dbReference>
<dbReference type="InterPro" id="IPR036291">
    <property type="entry name" value="NAD(P)-bd_dom_sf"/>
</dbReference>
<dbReference type="EMBL" id="CP068073">
    <property type="protein sequence ID" value="QQS83758.1"/>
    <property type="molecule type" value="Genomic_DNA"/>
</dbReference>
<dbReference type="GO" id="GO:0016616">
    <property type="term" value="F:oxidoreductase activity, acting on the CH-OH group of donors, NAD or NADP as acceptor"/>
    <property type="evidence" value="ECO:0007669"/>
    <property type="project" value="InterPro"/>
</dbReference>